<dbReference type="GO" id="GO:0043161">
    <property type="term" value="P:proteasome-mediated ubiquitin-dependent protein catabolic process"/>
    <property type="evidence" value="ECO:0007669"/>
    <property type="project" value="TreeGrafter"/>
</dbReference>
<gene>
    <name evidence="10" type="ORF">DdX_06832</name>
</gene>
<protein>
    <recommendedName>
        <fullName evidence="3">E3 ubiquitin-protein ligase E3D</fullName>
        <ecNumber evidence="2">2.3.2.26</ecNumber>
    </recommendedName>
    <alternativeName>
        <fullName evidence="6">HECT-type E3 ubiquitin transferase E3D</fullName>
    </alternativeName>
    <alternativeName>
        <fullName evidence="5">UbcH10-binding protein with a HECT-like domain</fullName>
    </alternativeName>
    <alternativeName>
        <fullName evidence="4">Ubiquitin-conjugating enzyme E2C-binding protein</fullName>
    </alternativeName>
</protein>
<evidence type="ECO:0000313" key="11">
    <source>
        <dbReference type="Proteomes" id="UP001201812"/>
    </source>
</evidence>
<keyword evidence="11" id="KW-1185">Reference proteome</keyword>
<evidence type="ECO:0000256" key="9">
    <source>
        <dbReference type="SAM" id="MobiDB-lite"/>
    </source>
</evidence>
<organism evidence="10 11">
    <name type="scientific">Ditylenchus destructor</name>
    <dbReference type="NCBI Taxonomy" id="166010"/>
    <lineage>
        <taxon>Eukaryota</taxon>
        <taxon>Metazoa</taxon>
        <taxon>Ecdysozoa</taxon>
        <taxon>Nematoda</taxon>
        <taxon>Chromadorea</taxon>
        <taxon>Rhabditida</taxon>
        <taxon>Tylenchina</taxon>
        <taxon>Tylenchomorpha</taxon>
        <taxon>Sphaerularioidea</taxon>
        <taxon>Anguinidae</taxon>
        <taxon>Anguininae</taxon>
        <taxon>Ditylenchus</taxon>
    </lineage>
</organism>
<evidence type="ECO:0000256" key="1">
    <source>
        <dbReference type="ARBA" id="ARBA00000885"/>
    </source>
</evidence>
<comment type="subunit">
    <text evidence="8">Interacts with UBE2C/UbcH10 (E2 ubiquitin-conjugating enzyme). In vitro, interacts with cyclin-B.</text>
</comment>
<dbReference type="EC" id="2.3.2.26" evidence="2"/>
<evidence type="ECO:0000256" key="2">
    <source>
        <dbReference type="ARBA" id="ARBA00012485"/>
    </source>
</evidence>
<accession>A0AAD4R594</accession>
<dbReference type="AlphaFoldDB" id="A0AAD4R594"/>
<name>A0AAD4R594_9BILA</name>
<dbReference type="GO" id="GO:0000151">
    <property type="term" value="C:ubiquitin ligase complex"/>
    <property type="evidence" value="ECO:0007669"/>
    <property type="project" value="TreeGrafter"/>
</dbReference>
<evidence type="ECO:0000256" key="8">
    <source>
        <dbReference type="ARBA" id="ARBA00064185"/>
    </source>
</evidence>
<evidence type="ECO:0000256" key="5">
    <source>
        <dbReference type="ARBA" id="ARBA00032234"/>
    </source>
</evidence>
<dbReference type="GO" id="GO:0051865">
    <property type="term" value="P:protein autoubiquitination"/>
    <property type="evidence" value="ECO:0007669"/>
    <property type="project" value="TreeGrafter"/>
</dbReference>
<evidence type="ECO:0000256" key="6">
    <source>
        <dbReference type="ARBA" id="ARBA00032298"/>
    </source>
</evidence>
<sequence>MSTEISSNTAVTSAITSCNSQELWQDRSFLIEMKPRQDFASMFIDCPPSNVANIQDDAYRENEYENDVVKVGDQYLELIADDTTSPRETNEQNNDEAVTNEPHNRKFTTKLIDILLDPNSVCALSWADNHRLFMCKVRAEADSGVPFSPKAFRRFEDEINSVFPLREYVEQLKGSAFTIICRECQCHLHSHLTGEYEYHVLPDDDWLDTSPQLDYYCAQTCGGAHASHGHSHQKGEHDGLLGFSNLAEASQKWLPTDERIVFTNSFVMFQESETLQRAIKRNDDGSNVLNCNRCVSQIGTVLRNHNKIYKLHISAIRMIKRDVADPRDCYVVNRFGSFERYFAWMLLYKCESQSSMKLLIRAYNKVPYLLVWILEPYVIFTKGVLEEESKVQITTDPRANGMDSSVGIVDVPVGCCLQLIEILLASSHALPPSFRSVGQLYVGFLRLKDHVD</sequence>
<dbReference type="InterPro" id="IPR037226">
    <property type="entry name" value="CAC2185-like_sf"/>
</dbReference>
<dbReference type="PANTHER" id="PTHR31531">
    <property type="entry name" value="E3 UBIQUITIN-PROTEIN LIGASE E3D FAMILY MEMBER"/>
    <property type="match status" value="1"/>
</dbReference>
<dbReference type="GO" id="GO:0005634">
    <property type="term" value="C:nucleus"/>
    <property type="evidence" value="ECO:0007669"/>
    <property type="project" value="TreeGrafter"/>
</dbReference>
<dbReference type="GO" id="GO:0005829">
    <property type="term" value="C:cytosol"/>
    <property type="evidence" value="ECO:0007669"/>
    <property type="project" value="TreeGrafter"/>
</dbReference>
<dbReference type="EMBL" id="JAKKPZ010000009">
    <property type="protein sequence ID" value="KAI1717103.1"/>
    <property type="molecule type" value="Genomic_DNA"/>
</dbReference>
<dbReference type="Proteomes" id="UP001201812">
    <property type="component" value="Unassembled WGS sequence"/>
</dbReference>
<reference evidence="10" key="1">
    <citation type="submission" date="2022-01" db="EMBL/GenBank/DDBJ databases">
        <title>Genome Sequence Resource for Two Populations of Ditylenchus destructor, the Migratory Endoparasitic Phytonematode.</title>
        <authorList>
            <person name="Zhang H."/>
            <person name="Lin R."/>
            <person name="Xie B."/>
        </authorList>
    </citation>
    <scope>NUCLEOTIDE SEQUENCE</scope>
    <source>
        <strain evidence="10">BazhouSP</strain>
    </source>
</reference>
<comment type="catalytic activity">
    <reaction evidence="1">
        <text>S-ubiquitinyl-[E2 ubiquitin-conjugating enzyme]-L-cysteine + [acceptor protein]-L-lysine = [E2 ubiquitin-conjugating enzyme]-L-cysteine + N(6)-ubiquitinyl-[acceptor protein]-L-lysine.</text>
        <dbReference type="EC" id="2.3.2.26"/>
    </reaction>
</comment>
<dbReference type="Pfam" id="PF09814">
    <property type="entry name" value="HECT_2"/>
    <property type="match status" value="1"/>
</dbReference>
<proteinExistence type="predicted"/>
<evidence type="ECO:0000256" key="7">
    <source>
        <dbReference type="ARBA" id="ARBA00053831"/>
    </source>
</evidence>
<dbReference type="InterPro" id="IPR019193">
    <property type="entry name" value="UBQ-conj_enz_E2-bd_prot"/>
</dbReference>
<dbReference type="SUPFAM" id="SSF142795">
    <property type="entry name" value="CAC2185-like"/>
    <property type="match status" value="1"/>
</dbReference>
<feature type="region of interest" description="Disordered" evidence="9">
    <location>
        <begin position="81"/>
        <end position="102"/>
    </location>
</feature>
<evidence type="ECO:0000313" key="10">
    <source>
        <dbReference type="EMBL" id="KAI1717103.1"/>
    </source>
</evidence>
<dbReference type="GO" id="GO:0061630">
    <property type="term" value="F:ubiquitin protein ligase activity"/>
    <property type="evidence" value="ECO:0007669"/>
    <property type="project" value="UniProtKB-EC"/>
</dbReference>
<dbReference type="GO" id="GO:0006513">
    <property type="term" value="P:protein monoubiquitination"/>
    <property type="evidence" value="ECO:0007669"/>
    <property type="project" value="TreeGrafter"/>
</dbReference>
<comment type="function">
    <text evidence="7">E3 ubiquitin-protein ligase which accepts ubiquitin from specific E2 ubiquitin-conjugating enzymes, and transfers it to substrates, generally promoting their degradation by the proteasome. Independently of its E3 ubiquitin-protein ligase activity, acts as an inhibitor of CPSF3 endonuclease activity by blocking CPSF3 active site.</text>
</comment>
<dbReference type="GO" id="GO:0030332">
    <property type="term" value="F:cyclin binding"/>
    <property type="evidence" value="ECO:0007669"/>
    <property type="project" value="TreeGrafter"/>
</dbReference>
<dbReference type="GO" id="GO:0031624">
    <property type="term" value="F:ubiquitin conjugating enzyme binding"/>
    <property type="evidence" value="ECO:0007669"/>
    <property type="project" value="TreeGrafter"/>
</dbReference>
<evidence type="ECO:0000256" key="3">
    <source>
        <dbReference type="ARBA" id="ARBA00013646"/>
    </source>
</evidence>
<comment type="caution">
    <text evidence="10">The sequence shown here is derived from an EMBL/GenBank/DDBJ whole genome shotgun (WGS) entry which is preliminary data.</text>
</comment>
<dbReference type="PANTHER" id="PTHR31531:SF2">
    <property type="entry name" value="E3 UBIQUITIN-PROTEIN LIGASE E3D"/>
    <property type="match status" value="1"/>
</dbReference>
<evidence type="ECO:0000256" key="4">
    <source>
        <dbReference type="ARBA" id="ARBA00029737"/>
    </source>
</evidence>
<dbReference type="GO" id="GO:0000209">
    <property type="term" value="P:protein polyubiquitination"/>
    <property type="evidence" value="ECO:0007669"/>
    <property type="project" value="TreeGrafter"/>
</dbReference>